<sequence>MNYQQELDDVAALEDFNYVAKYGVHPPNAGDNAAAAAASSDDSDDDGNDDNSNGSIALPTLSEDENVRLVGCFQIKENPKVSGEFAAFVVTLVQLLKCPDPLAFARALARVAGDKLRCDEHGLFVPEYLLFPAVLVAQEEQE</sequence>
<reference evidence="2 3" key="1">
    <citation type="submission" date="2018-11" db="EMBL/GenBank/DDBJ databases">
        <title>Genome sequence of Apiotrichum porosum DSM 27194.</title>
        <authorList>
            <person name="Aliyu H."/>
            <person name="Gorte O."/>
            <person name="Ochsenreither K."/>
        </authorList>
    </citation>
    <scope>NUCLEOTIDE SEQUENCE [LARGE SCALE GENOMIC DNA]</scope>
    <source>
        <strain evidence="2 3">DSM 27194</strain>
    </source>
</reference>
<dbReference type="AlphaFoldDB" id="A0A427XZN5"/>
<feature type="compositionally biased region" description="Low complexity" evidence="1">
    <location>
        <begin position="28"/>
        <end position="40"/>
    </location>
</feature>
<keyword evidence="3" id="KW-1185">Reference proteome</keyword>
<dbReference type="RefSeq" id="XP_028477739.1">
    <property type="nucleotide sequence ID" value="XM_028621287.1"/>
</dbReference>
<dbReference type="EMBL" id="RSCE01000003">
    <property type="protein sequence ID" value="RSH84291.1"/>
    <property type="molecule type" value="Genomic_DNA"/>
</dbReference>
<organism evidence="2 3">
    <name type="scientific">Apiotrichum porosum</name>
    <dbReference type="NCBI Taxonomy" id="105984"/>
    <lineage>
        <taxon>Eukaryota</taxon>
        <taxon>Fungi</taxon>
        <taxon>Dikarya</taxon>
        <taxon>Basidiomycota</taxon>
        <taxon>Agaricomycotina</taxon>
        <taxon>Tremellomycetes</taxon>
        <taxon>Trichosporonales</taxon>
        <taxon>Trichosporonaceae</taxon>
        <taxon>Apiotrichum</taxon>
    </lineage>
</organism>
<gene>
    <name evidence="2" type="ORF">EHS24_005806</name>
</gene>
<comment type="caution">
    <text evidence="2">The sequence shown here is derived from an EMBL/GenBank/DDBJ whole genome shotgun (WGS) entry which is preliminary data.</text>
</comment>
<evidence type="ECO:0000313" key="2">
    <source>
        <dbReference type="EMBL" id="RSH84291.1"/>
    </source>
</evidence>
<protein>
    <submittedName>
        <fullName evidence="2">Uncharacterized protein</fullName>
    </submittedName>
</protein>
<feature type="region of interest" description="Disordered" evidence="1">
    <location>
        <begin position="25"/>
        <end position="59"/>
    </location>
</feature>
<evidence type="ECO:0000313" key="3">
    <source>
        <dbReference type="Proteomes" id="UP000279236"/>
    </source>
</evidence>
<proteinExistence type="predicted"/>
<dbReference type="Proteomes" id="UP000279236">
    <property type="component" value="Unassembled WGS sequence"/>
</dbReference>
<accession>A0A427XZN5</accession>
<name>A0A427XZN5_9TREE</name>
<dbReference type="GeneID" id="39590349"/>
<evidence type="ECO:0000256" key="1">
    <source>
        <dbReference type="SAM" id="MobiDB-lite"/>
    </source>
</evidence>